<dbReference type="STRING" id="1519643.SAMN06295933_0047"/>
<protein>
    <submittedName>
        <fullName evidence="10">Acyl-ACP thioesterase</fullName>
    </submittedName>
</protein>
<evidence type="ECO:0000259" key="8">
    <source>
        <dbReference type="Pfam" id="PF01643"/>
    </source>
</evidence>
<dbReference type="InterPro" id="IPR002864">
    <property type="entry name" value="Acyl-ACP_thioesterase_NHD"/>
</dbReference>
<evidence type="ECO:0000256" key="1">
    <source>
        <dbReference type="ARBA" id="ARBA00006500"/>
    </source>
</evidence>
<keyword evidence="7" id="KW-0275">Fatty acid biosynthesis</keyword>
<dbReference type="EMBL" id="FWZU01000001">
    <property type="protein sequence ID" value="SME87826.1"/>
    <property type="molecule type" value="Genomic_DNA"/>
</dbReference>
<gene>
    <name evidence="10" type="ORF">SAMN06295933_0047</name>
</gene>
<sequence length="241" mass="27450">MNDTMNVSSVVPAYETGPNDRMHYHWLMWRLQEAATMHANREGFGAEQLDAKNCFWILTSMCIEISELPKRNDIFSLTTWSRGAKKLRALREFEGCDESGNIIVRASSEWMVLDSESGKPLNIESLGIDLLPKTKSLFSEKIKRIRPGKPEDEIRTFRVPYSSLDASGHVNNTEYLRWGMDALRMQAAVPEDISSIRIAFLSEVFEGNTIRLMNCEKTPQGFELLGHNESNNKNSFALQVQ</sequence>
<dbReference type="AlphaFoldDB" id="A0A1X7C0X0"/>
<organism evidence="10 11">
    <name type="scientific">Desulfovibrio gilichinskyi</name>
    <dbReference type="NCBI Taxonomy" id="1519643"/>
    <lineage>
        <taxon>Bacteria</taxon>
        <taxon>Pseudomonadati</taxon>
        <taxon>Thermodesulfobacteriota</taxon>
        <taxon>Desulfovibrionia</taxon>
        <taxon>Desulfovibrionales</taxon>
        <taxon>Desulfovibrionaceae</taxon>
        <taxon>Desulfovibrio</taxon>
    </lineage>
</organism>
<reference evidence="11" key="1">
    <citation type="submission" date="2017-04" db="EMBL/GenBank/DDBJ databases">
        <authorList>
            <person name="Varghese N."/>
            <person name="Submissions S."/>
        </authorList>
    </citation>
    <scope>NUCLEOTIDE SEQUENCE [LARGE SCALE GENOMIC DNA]</scope>
    <source>
        <strain evidence="11">K3S</strain>
    </source>
</reference>
<dbReference type="CDD" id="cd00586">
    <property type="entry name" value="4HBT"/>
    <property type="match status" value="1"/>
</dbReference>
<keyword evidence="6" id="KW-0443">Lipid metabolism</keyword>
<proteinExistence type="inferred from homology"/>
<evidence type="ECO:0000256" key="5">
    <source>
        <dbReference type="ARBA" id="ARBA00022946"/>
    </source>
</evidence>
<evidence type="ECO:0000256" key="7">
    <source>
        <dbReference type="ARBA" id="ARBA00023160"/>
    </source>
</evidence>
<dbReference type="Pfam" id="PF01643">
    <property type="entry name" value="Acyl-ACP_TE"/>
    <property type="match status" value="1"/>
</dbReference>
<dbReference type="OrthoDB" id="9801517at2"/>
<dbReference type="GO" id="GO:0000036">
    <property type="term" value="F:acyl carrier activity"/>
    <property type="evidence" value="ECO:0007669"/>
    <property type="project" value="TreeGrafter"/>
</dbReference>
<dbReference type="InterPro" id="IPR029069">
    <property type="entry name" value="HotDog_dom_sf"/>
</dbReference>
<dbReference type="InterPro" id="IPR045023">
    <property type="entry name" value="FATA/B"/>
</dbReference>
<dbReference type="SUPFAM" id="SSF54637">
    <property type="entry name" value="Thioesterase/thiol ester dehydrase-isomerase"/>
    <property type="match status" value="2"/>
</dbReference>
<evidence type="ECO:0000256" key="6">
    <source>
        <dbReference type="ARBA" id="ARBA00023098"/>
    </source>
</evidence>
<evidence type="ECO:0000259" key="9">
    <source>
        <dbReference type="Pfam" id="PF20791"/>
    </source>
</evidence>
<dbReference type="InterPro" id="IPR049427">
    <property type="entry name" value="Acyl-ACP_TE_C"/>
</dbReference>
<evidence type="ECO:0000313" key="11">
    <source>
        <dbReference type="Proteomes" id="UP000192906"/>
    </source>
</evidence>
<dbReference type="GO" id="GO:0016297">
    <property type="term" value="F:fatty acyl-[ACP] hydrolase activity"/>
    <property type="evidence" value="ECO:0007669"/>
    <property type="project" value="InterPro"/>
</dbReference>
<keyword evidence="4" id="KW-0276">Fatty acid metabolism</keyword>
<keyword evidence="3" id="KW-0378">Hydrolase</keyword>
<dbReference type="Gene3D" id="3.10.129.10">
    <property type="entry name" value="Hotdog Thioesterase"/>
    <property type="match status" value="2"/>
</dbReference>
<evidence type="ECO:0000256" key="4">
    <source>
        <dbReference type="ARBA" id="ARBA00022832"/>
    </source>
</evidence>
<evidence type="ECO:0000256" key="2">
    <source>
        <dbReference type="ARBA" id="ARBA00022516"/>
    </source>
</evidence>
<dbReference type="Proteomes" id="UP000192906">
    <property type="component" value="Unassembled WGS sequence"/>
</dbReference>
<feature type="domain" description="Acyl-ACP thioesterase N-terminal hotdog" evidence="8">
    <location>
        <begin position="11"/>
        <end position="124"/>
    </location>
</feature>
<dbReference type="PANTHER" id="PTHR31727:SF6">
    <property type="entry name" value="OLEOYL-ACYL CARRIER PROTEIN THIOESTERASE 1, CHLOROPLASTIC"/>
    <property type="match status" value="1"/>
</dbReference>
<comment type="similarity">
    <text evidence="1">Belongs to the acyl-ACP thioesterase family.</text>
</comment>
<evidence type="ECO:0000256" key="3">
    <source>
        <dbReference type="ARBA" id="ARBA00022801"/>
    </source>
</evidence>
<evidence type="ECO:0000313" key="10">
    <source>
        <dbReference type="EMBL" id="SME87826.1"/>
    </source>
</evidence>
<feature type="domain" description="Acyl-ACP thioesterase-like C-terminal" evidence="9">
    <location>
        <begin position="151"/>
        <end position="223"/>
    </location>
</feature>
<accession>A0A1X7C0X0</accession>
<dbReference type="RefSeq" id="WP_085096624.1">
    <property type="nucleotide sequence ID" value="NZ_FWZU01000001.1"/>
</dbReference>
<dbReference type="PANTHER" id="PTHR31727">
    <property type="entry name" value="OLEOYL-ACYL CARRIER PROTEIN THIOESTERASE 1, CHLOROPLASTIC"/>
    <property type="match status" value="1"/>
</dbReference>
<keyword evidence="11" id="KW-1185">Reference proteome</keyword>
<keyword evidence="2" id="KW-0444">Lipid biosynthesis</keyword>
<dbReference type="Pfam" id="PF20791">
    <property type="entry name" value="Acyl-ACP_TE_C"/>
    <property type="match status" value="1"/>
</dbReference>
<name>A0A1X7C0X0_9BACT</name>
<keyword evidence="5" id="KW-0809">Transit peptide</keyword>